<gene>
    <name evidence="2" type="ORF">BJP36_22040</name>
</gene>
<accession>A0A1D9G3T5</accession>
<evidence type="ECO:0000256" key="1">
    <source>
        <dbReference type="SAM" id="MobiDB-lite"/>
    </source>
</evidence>
<dbReference type="EMBL" id="CP017708">
    <property type="protein sequence ID" value="AOY82185.1"/>
    <property type="molecule type" value="Genomic_DNA"/>
</dbReference>
<dbReference type="AlphaFoldDB" id="A0A1D9G3T5"/>
<sequence>MENIMITYPMTKREMWRFLEAMQQGNKGFPRGFQGADAGDPRSPSPLAIASRQGRQGRLG</sequence>
<protein>
    <submittedName>
        <fullName evidence="2">Uncharacterized protein</fullName>
    </submittedName>
</protein>
<feature type="region of interest" description="Disordered" evidence="1">
    <location>
        <begin position="27"/>
        <end position="60"/>
    </location>
</feature>
<evidence type="ECO:0000313" key="3">
    <source>
        <dbReference type="Proteomes" id="UP000176944"/>
    </source>
</evidence>
<evidence type="ECO:0000313" key="2">
    <source>
        <dbReference type="EMBL" id="AOY82185.1"/>
    </source>
</evidence>
<reference evidence="3" key="1">
    <citation type="submission" date="2016-10" db="EMBL/GenBank/DDBJ databases">
        <title>Comparative genomics uncovers the prolific and rare metabolic potential of the cyanobacterial genus Moorea.</title>
        <authorList>
            <person name="Leao T."/>
            <person name="Castelao G."/>
            <person name="Korobeynikov A."/>
            <person name="Monroe E.A."/>
            <person name="Podell S."/>
            <person name="Glukhov E."/>
            <person name="Allen E."/>
            <person name="Gerwick W.H."/>
            <person name="Gerwick L."/>
        </authorList>
    </citation>
    <scope>NUCLEOTIDE SEQUENCE [LARGE SCALE GENOMIC DNA]</scope>
    <source>
        <strain evidence="3">JHB</strain>
    </source>
</reference>
<name>A0A1D9G3T5_MOOP1</name>
<organism evidence="2 3">
    <name type="scientific">Moorena producens (strain JHB)</name>
    <dbReference type="NCBI Taxonomy" id="1454205"/>
    <lineage>
        <taxon>Bacteria</taxon>
        <taxon>Bacillati</taxon>
        <taxon>Cyanobacteriota</taxon>
        <taxon>Cyanophyceae</taxon>
        <taxon>Coleofasciculales</taxon>
        <taxon>Coleofasciculaceae</taxon>
        <taxon>Moorena</taxon>
    </lineage>
</organism>
<proteinExistence type="predicted"/>
<dbReference type="Proteomes" id="UP000176944">
    <property type="component" value="Chromosome"/>
</dbReference>